<dbReference type="Gene3D" id="3.30.750.24">
    <property type="entry name" value="STAS domain"/>
    <property type="match status" value="1"/>
</dbReference>
<protein>
    <submittedName>
        <fullName evidence="7">Prestin-like</fullName>
    </submittedName>
</protein>
<dbReference type="InterPro" id="IPR001902">
    <property type="entry name" value="SLC26A/SulP_fam"/>
</dbReference>
<feature type="transmembrane region" description="Helical" evidence="5">
    <location>
        <begin position="289"/>
        <end position="311"/>
    </location>
</feature>
<proteinExistence type="predicted"/>
<accession>A0A673KCL0</accession>
<dbReference type="PROSITE" id="PS01130">
    <property type="entry name" value="SLC26A"/>
    <property type="match status" value="1"/>
</dbReference>
<evidence type="ECO:0000256" key="3">
    <source>
        <dbReference type="ARBA" id="ARBA00022989"/>
    </source>
</evidence>
<feature type="domain" description="STAS" evidence="6">
    <location>
        <begin position="528"/>
        <end position="645"/>
    </location>
</feature>
<evidence type="ECO:0000256" key="4">
    <source>
        <dbReference type="ARBA" id="ARBA00023136"/>
    </source>
</evidence>
<evidence type="ECO:0000256" key="5">
    <source>
        <dbReference type="SAM" id="Phobius"/>
    </source>
</evidence>
<dbReference type="InterPro" id="IPR036513">
    <property type="entry name" value="STAS_dom_sf"/>
</dbReference>
<dbReference type="Proteomes" id="UP000472270">
    <property type="component" value="Unassembled WGS sequence"/>
</dbReference>
<evidence type="ECO:0000256" key="1">
    <source>
        <dbReference type="ARBA" id="ARBA00004141"/>
    </source>
</evidence>
<gene>
    <name evidence="7" type="primary">LOC107729842</name>
</gene>
<evidence type="ECO:0000313" key="7">
    <source>
        <dbReference type="Ensembl" id="ENSSRHP00000060828.1"/>
    </source>
</evidence>
<feature type="transmembrane region" description="Helical" evidence="5">
    <location>
        <begin position="472"/>
        <end position="504"/>
    </location>
</feature>
<dbReference type="InterPro" id="IPR002645">
    <property type="entry name" value="STAS_dom"/>
</dbReference>
<reference evidence="7" key="2">
    <citation type="submission" date="2025-09" db="UniProtKB">
        <authorList>
            <consortium name="Ensembl"/>
        </authorList>
    </citation>
    <scope>IDENTIFICATION</scope>
</reference>
<reference evidence="7" key="1">
    <citation type="submission" date="2025-08" db="UniProtKB">
        <authorList>
            <consortium name="Ensembl"/>
        </authorList>
    </citation>
    <scope>IDENTIFICATION</scope>
</reference>
<name>A0A673KCL0_9TELE</name>
<dbReference type="Ensembl" id="ENSSRHT00000062512.1">
    <property type="protein sequence ID" value="ENSSRHP00000060828.1"/>
    <property type="gene ID" value="ENSSRHG00000028540.1"/>
</dbReference>
<feature type="transmembrane region" description="Helical" evidence="5">
    <location>
        <begin position="257"/>
        <end position="277"/>
    </location>
</feature>
<organism evidence="7 8">
    <name type="scientific">Sinocyclocheilus rhinocerous</name>
    <dbReference type="NCBI Taxonomy" id="307959"/>
    <lineage>
        <taxon>Eukaryota</taxon>
        <taxon>Metazoa</taxon>
        <taxon>Chordata</taxon>
        <taxon>Craniata</taxon>
        <taxon>Vertebrata</taxon>
        <taxon>Euteleostomi</taxon>
        <taxon>Actinopterygii</taxon>
        <taxon>Neopterygii</taxon>
        <taxon>Teleostei</taxon>
        <taxon>Ostariophysi</taxon>
        <taxon>Cypriniformes</taxon>
        <taxon>Cyprinidae</taxon>
        <taxon>Cyprininae</taxon>
        <taxon>Sinocyclocheilus</taxon>
    </lineage>
</organism>
<evidence type="ECO:0000313" key="8">
    <source>
        <dbReference type="Proteomes" id="UP000472270"/>
    </source>
</evidence>
<comment type="subcellular location">
    <subcellularLocation>
        <location evidence="1">Membrane</location>
        <topology evidence="1">Multi-pass membrane protein</topology>
    </subcellularLocation>
</comment>
<dbReference type="InterPro" id="IPR011547">
    <property type="entry name" value="SLC26A/SulP_dom"/>
</dbReference>
<feature type="transmembrane region" description="Helical" evidence="5">
    <location>
        <begin position="100"/>
        <end position="127"/>
    </location>
</feature>
<dbReference type="GO" id="GO:0008271">
    <property type="term" value="F:secondary active sulfate transmembrane transporter activity"/>
    <property type="evidence" value="ECO:0007669"/>
    <property type="project" value="InterPro"/>
</dbReference>
<feature type="transmembrane region" description="Helical" evidence="5">
    <location>
        <begin position="133"/>
        <end position="150"/>
    </location>
</feature>
<feature type="transmembrane region" description="Helical" evidence="5">
    <location>
        <begin position="346"/>
        <end position="366"/>
    </location>
</feature>
<sequence>MEHVTASEELSATLMYHVERPVLNEGYIDSELLHRKKRTPKSFQRRIAEHLRCSSEKAKSVVFGFLPILTWLPSYPLKQYLFGDIVSGISTGVMQLPQGLAYAMLAAVPPVFGLYSSFYPVLLYTFFGTSKHISIGTFAVISLMIGGVAVREAPDSMFAVNGTNASQIVDFEARDARRVEVVVALTTLVGIIQFVLGLLRFGFLAIYLTEPLVRGFTTAAAVHVSVSQIKYLLGVHTARFNGPLSVVYSLDAVFRNIASTNVVTLIIGLVCSVFLYFIKDLNERFKKKLPIPIPGEIIVVIVSTGISYGMVMSENYGVEVVGKIPTGLLPPKIPDFSVFPSLFPDAFTIAVVGFSIAISLAKIFALKHGYSVDGNQELIALGLCNFMSSFFHTFAVTASMSRSLVQESTGGHTEIAGLLASLLVLLVVVAIGFVFQPLPTTVLAAIIMVNLLGMFKQMKDIPALWRTSKIELAIWLVSFFASVLLGLDYGLVVAMSFAILTVIYRTQCPKNALLGQIPDTGLYFDVDEYEEAEECSGIKIFQSNTSMYFANSDLYVSALKAKVRPNAKVINLKYFVFYGSVLDYLLNIRCMDHVYTNGQMTENHTESESEDDFFLQRLTPIHTIILDFTPVNFIDSVGAKTIKSILVRPFICLCCAGTLLSDLRTLKFFFEPVTPDLIFPTIHDAVLHCKHSRDVPICPDVQ</sequence>
<dbReference type="Pfam" id="PF00916">
    <property type="entry name" value="Sulfate_transp"/>
    <property type="match status" value="1"/>
</dbReference>
<keyword evidence="3 5" id="KW-1133">Transmembrane helix</keyword>
<keyword evidence="2 5" id="KW-0812">Transmembrane</keyword>
<keyword evidence="4 5" id="KW-0472">Membrane</keyword>
<dbReference type="Pfam" id="PF01740">
    <property type="entry name" value="STAS"/>
    <property type="match status" value="1"/>
</dbReference>
<dbReference type="PROSITE" id="PS50801">
    <property type="entry name" value="STAS"/>
    <property type="match status" value="1"/>
</dbReference>
<dbReference type="AlphaFoldDB" id="A0A673KCL0"/>
<dbReference type="GO" id="GO:0016020">
    <property type="term" value="C:membrane"/>
    <property type="evidence" value="ECO:0007669"/>
    <property type="project" value="UniProtKB-SubCell"/>
</dbReference>
<evidence type="ECO:0000256" key="2">
    <source>
        <dbReference type="ARBA" id="ARBA00022692"/>
    </source>
</evidence>
<dbReference type="InterPro" id="IPR018045">
    <property type="entry name" value="S04_transporter_CS"/>
</dbReference>
<evidence type="ECO:0000259" key="6">
    <source>
        <dbReference type="PROSITE" id="PS50801"/>
    </source>
</evidence>
<feature type="transmembrane region" description="Helical" evidence="5">
    <location>
        <begin position="181"/>
        <end position="208"/>
    </location>
</feature>
<dbReference type="PANTHER" id="PTHR11814">
    <property type="entry name" value="SULFATE TRANSPORTER"/>
    <property type="match status" value="1"/>
</dbReference>
<dbReference type="SUPFAM" id="SSF52091">
    <property type="entry name" value="SpoIIaa-like"/>
    <property type="match status" value="1"/>
</dbReference>
<feature type="transmembrane region" description="Helical" evidence="5">
    <location>
        <begin position="418"/>
        <end position="451"/>
    </location>
</feature>
<keyword evidence="8" id="KW-1185">Reference proteome</keyword>
<feature type="transmembrane region" description="Helical" evidence="5">
    <location>
        <begin position="378"/>
        <end position="398"/>
    </location>
</feature>
<dbReference type="NCBIfam" id="TIGR00815">
    <property type="entry name" value="sulP"/>
    <property type="match status" value="1"/>
</dbReference>